<dbReference type="AlphaFoldDB" id="A0A5S3VAV0"/>
<dbReference type="OrthoDB" id="9787361at2"/>
<comment type="subunit">
    <text evidence="3 10">Monomer.</text>
</comment>
<dbReference type="SUPFAM" id="SSF89392">
    <property type="entry name" value="Prokaryotic lipoproteins and lipoprotein localization factors"/>
    <property type="match status" value="1"/>
</dbReference>
<dbReference type="GO" id="GO:0042953">
    <property type="term" value="P:lipoprotein transport"/>
    <property type="evidence" value="ECO:0007669"/>
    <property type="project" value="InterPro"/>
</dbReference>
<dbReference type="RefSeq" id="WP_138591260.1">
    <property type="nucleotide sequence ID" value="NZ_PNBX01000028.1"/>
</dbReference>
<evidence type="ECO:0000256" key="4">
    <source>
        <dbReference type="ARBA" id="ARBA00014035"/>
    </source>
</evidence>
<comment type="function">
    <text evidence="10">Participates in the translocation of lipoproteins from the inner membrane to the outer membrane. Only forms a complex with a lipoprotein if the residue after the N-terminal Cys is not an aspartate (The Asp acts as a targeting signal to indicate that the lipoprotein should stay in the inner membrane).</text>
</comment>
<evidence type="ECO:0000313" key="12">
    <source>
        <dbReference type="Proteomes" id="UP000307217"/>
    </source>
</evidence>
<dbReference type="PANTHER" id="PTHR35869">
    <property type="entry name" value="OUTER-MEMBRANE LIPOPROTEIN CARRIER PROTEIN"/>
    <property type="match status" value="1"/>
</dbReference>
<dbReference type="InterPro" id="IPR018323">
    <property type="entry name" value="OM_lipoprot_carrier_LolA_Pbac"/>
</dbReference>
<dbReference type="HAMAP" id="MF_00240">
    <property type="entry name" value="LolA"/>
    <property type="match status" value="1"/>
</dbReference>
<protein>
    <recommendedName>
        <fullName evidence="4 10">Outer-membrane lipoprotein carrier protein</fullName>
    </recommendedName>
</protein>
<dbReference type="Gene3D" id="2.50.20.10">
    <property type="entry name" value="Lipoprotein localisation LolA/LolB/LppX"/>
    <property type="match status" value="1"/>
</dbReference>
<reference evidence="12" key="2">
    <citation type="submission" date="2019-06" db="EMBL/GenBank/DDBJ databases">
        <title>Co-occurence of chitin degradation, pigmentation and bioactivity in marine Pseudoalteromonas.</title>
        <authorList>
            <person name="Sonnenschein E.C."/>
            <person name="Bech P.K."/>
        </authorList>
    </citation>
    <scope>NUCLEOTIDE SEQUENCE [LARGE SCALE GENOMIC DNA]</scope>
    <source>
        <strain evidence="12">S3790</strain>
    </source>
</reference>
<evidence type="ECO:0000256" key="5">
    <source>
        <dbReference type="ARBA" id="ARBA00022448"/>
    </source>
</evidence>
<organism evidence="11 12">
    <name type="scientific">Pseudoalteromonas aurantia</name>
    <dbReference type="NCBI Taxonomy" id="43654"/>
    <lineage>
        <taxon>Bacteria</taxon>
        <taxon>Pseudomonadati</taxon>
        <taxon>Pseudomonadota</taxon>
        <taxon>Gammaproteobacteria</taxon>
        <taxon>Alteromonadales</taxon>
        <taxon>Pseudoalteromonadaceae</taxon>
        <taxon>Pseudoalteromonas</taxon>
    </lineage>
</organism>
<dbReference type="EMBL" id="PNBX01000028">
    <property type="protein sequence ID" value="TMO68869.1"/>
    <property type="molecule type" value="Genomic_DNA"/>
</dbReference>
<keyword evidence="7 10" id="KW-0574">Periplasm</keyword>
<dbReference type="NCBIfam" id="TIGR00547">
    <property type="entry name" value="lolA"/>
    <property type="match status" value="1"/>
</dbReference>
<dbReference type="InterPro" id="IPR029046">
    <property type="entry name" value="LolA/LolB/LppX"/>
</dbReference>
<gene>
    <name evidence="10 11" type="primary">lolA</name>
    <name evidence="11" type="ORF">CWC19_07300</name>
</gene>
<dbReference type="PANTHER" id="PTHR35869:SF1">
    <property type="entry name" value="OUTER-MEMBRANE LIPOPROTEIN CARRIER PROTEIN"/>
    <property type="match status" value="1"/>
</dbReference>
<keyword evidence="11" id="KW-0449">Lipoprotein</keyword>
<evidence type="ECO:0000256" key="10">
    <source>
        <dbReference type="HAMAP-Rule" id="MF_00240"/>
    </source>
</evidence>
<feature type="signal peptide" evidence="10">
    <location>
        <begin position="1"/>
        <end position="30"/>
    </location>
</feature>
<keyword evidence="6 10" id="KW-0732">Signal</keyword>
<evidence type="ECO:0000256" key="6">
    <source>
        <dbReference type="ARBA" id="ARBA00022729"/>
    </source>
</evidence>
<comment type="similarity">
    <text evidence="2 10">Belongs to the LolA family.</text>
</comment>
<keyword evidence="8 10" id="KW-0653">Protein transport</keyword>
<reference evidence="11 12" key="1">
    <citation type="submission" date="2018-01" db="EMBL/GenBank/DDBJ databases">
        <authorList>
            <person name="Paulsen S."/>
            <person name="Gram L.K."/>
        </authorList>
    </citation>
    <scope>NUCLEOTIDE SEQUENCE [LARGE SCALE GENOMIC DNA]</scope>
    <source>
        <strain evidence="11 12">S3790</strain>
    </source>
</reference>
<feature type="chain" id="PRO_5024518339" description="Outer-membrane lipoprotein carrier protein" evidence="10">
    <location>
        <begin position="31"/>
        <end position="216"/>
    </location>
</feature>
<comment type="caution">
    <text evidence="11">The sequence shown here is derived from an EMBL/GenBank/DDBJ whole genome shotgun (WGS) entry which is preliminary data.</text>
</comment>
<dbReference type="Pfam" id="PF03548">
    <property type="entry name" value="LolA"/>
    <property type="match status" value="1"/>
</dbReference>
<evidence type="ECO:0000256" key="8">
    <source>
        <dbReference type="ARBA" id="ARBA00022927"/>
    </source>
</evidence>
<name>A0A5S3VAV0_9GAMM</name>
<keyword evidence="5 10" id="KW-0813">Transport</keyword>
<keyword evidence="9 10" id="KW-0143">Chaperone</keyword>
<dbReference type="InterPro" id="IPR004564">
    <property type="entry name" value="OM_lipoprot_carrier_LolA-like"/>
</dbReference>
<comment type="subcellular location">
    <subcellularLocation>
        <location evidence="1 10">Periplasm</location>
    </subcellularLocation>
</comment>
<evidence type="ECO:0000256" key="9">
    <source>
        <dbReference type="ARBA" id="ARBA00023186"/>
    </source>
</evidence>
<dbReference type="GO" id="GO:0030288">
    <property type="term" value="C:outer membrane-bounded periplasmic space"/>
    <property type="evidence" value="ECO:0007669"/>
    <property type="project" value="TreeGrafter"/>
</dbReference>
<evidence type="ECO:0000256" key="3">
    <source>
        <dbReference type="ARBA" id="ARBA00011245"/>
    </source>
</evidence>
<evidence type="ECO:0000256" key="1">
    <source>
        <dbReference type="ARBA" id="ARBA00004418"/>
    </source>
</evidence>
<dbReference type="GO" id="GO:0044874">
    <property type="term" value="P:lipoprotein localization to outer membrane"/>
    <property type="evidence" value="ECO:0007669"/>
    <property type="project" value="UniProtKB-UniRule"/>
</dbReference>
<evidence type="ECO:0000256" key="2">
    <source>
        <dbReference type="ARBA" id="ARBA00007615"/>
    </source>
</evidence>
<evidence type="ECO:0000313" key="11">
    <source>
        <dbReference type="EMBL" id="TMO68869.1"/>
    </source>
</evidence>
<dbReference type="Proteomes" id="UP000307217">
    <property type="component" value="Unassembled WGS sequence"/>
</dbReference>
<dbReference type="CDD" id="cd16325">
    <property type="entry name" value="LolA"/>
    <property type="match status" value="1"/>
</dbReference>
<sequence length="216" mass="23990" precursor="true">MTFQTKTLNTIFIKPTVLAFGLIFSSQVWASAADDLKAKLALMNSFEAKFSQQVKDEQGELLQSGQGTIALAHPLKIRWEQASPDETLFVSDGKKTFYFDAFSEQVTIMNTNGLIDTTPFILLTTRESAQWEKYQISNIKQGYRITPKPGIDSQVEILDISFNKVQNLSAIKVTDLSGQVSSFTFKDSRVNGKLAGSLFSFKIPEGVVVDDQTQGE</sequence>
<evidence type="ECO:0000256" key="7">
    <source>
        <dbReference type="ARBA" id="ARBA00022764"/>
    </source>
</evidence>
<accession>A0A5S3VAV0</accession>
<proteinExistence type="inferred from homology"/>